<name>A0A3S4VKB5_9ACTN</name>
<proteinExistence type="predicted"/>
<evidence type="ECO:0000313" key="1">
    <source>
        <dbReference type="EMBL" id="VEI03825.1"/>
    </source>
</evidence>
<dbReference type="STRING" id="1122997.GCA_000425285_00283"/>
<dbReference type="EMBL" id="LR134473">
    <property type="protein sequence ID" value="VEI03825.1"/>
    <property type="molecule type" value="Genomic_DNA"/>
</dbReference>
<organism evidence="1 2">
    <name type="scientific">Acidipropionibacterium jensenii</name>
    <dbReference type="NCBI Taxonomy" id="1749"/>
    <lineage>
        <taxon>Bacteria</taxon>
        <taxon>Bacillati</taxon>
        <taxon>Actinomycetota</taxon>
        <taxon>Actinomycetes</taxon>
        <taxon>Propionibacteriales</taxon>
        <taxon>Propionibacteriaceae</taxon>
        <taxon>Acidipropionibacterium</taxon>
    </lineage>
</organism>
<keyword evidence="2" id="KW-1185">Reference proteome</keyword>
<sequence>MIAQLLADHPALIPGGPVRVDVDADPQLRSRWGDHVPVTFVDGVLIAYWHLDRDTLLRALTEGPRQVAVVP</sequence>
<dbReference type="SUPFAM" id="SSF52833">
    <property type="entry name" value="Thioredoxin-like"/>
    <property type="match status" value="1"/>
</dbReference>
<evidence type="ECO:0008006" key="3">
    <source>
        <dbReference type="Google" id="ProtNLM"/>
    </source>
</evidence>
<evidence type="ECO:0000313" key="2">
    <source>
        <dbReference type="Proteomes" id="UP000277858"/>
    </source>
</evidence>
<accession>A0A3S4VKB5</accession>
<gene>
    <name evidence="1" type="ORF">NCTC13652_02039</name>
</gene>
<dbReference type="Proteomes" id="UP000277858">
    <property type="component" value="Chromosome"/>
</dbReference>
<dbReference type="InterPro" id="IPR036249">
    <property type="entry name" value="Thioredoxin-like_sf"/>
</dbReference>
<reference evidence="1 2" key="1">
    <citation type="submission" date="2018-12" db="EMBL/GenBank/DDBJ databases">
        <authorList>
            <consortium name="Pathogen Informatics"/>
        </authorList>
    </citation>
    <scope>NUCLEOTIDE SEQUENCE [LARGE SCALE GENOMIC DNA]</scope>
    <source>
        <strain evidence="1 2">NCTC13652</strain>
    </source>
</reference>
<dbReference type="AlphaFoldDB" id="A0A3S4VKB5"/>
<protein>
    <recommendedName>
        <fullName evidence="3">Glutaredoxin family protein</fullName>
    </recommendedName>
</protein>
<dbReference type="Gene3D" id="3.40.30.10">
    <property type="entry name" value="Glutaredoxin"/>
    <property type="match status" value="1"/>
</dbReference>